<dbReference type="PANTHER" id="PTHR21053:SF2">
    <property type="entry name" value="TRANSCRIPTION ELONGATION FACTOR, MITOCHONDRIAL"/>
    <property type="match status" value="1"/>
</dbReference>
<keyword evidence="2" id="KW-1185">Reference proteome</keyword>
<sequence length="338" mass="38500">MALLKTCGMMCSAHILRPCHLKPVQVRTVVKNVYEMVDYKSSFSDQQRDIILKTINESDSADQLVEKGVAKSQSAKIWSHLNQHGPFQKIEQLLDVKRFNVSTVENLELAPREMESSQSQEDLSELIEAKTNDNLAKQVRPPLKIALKELHTPKSILALKYNLKHLSFIHMSSSSPSSILAWDCIPIFTGNFGNANFEPFRIYETCQEVFSTLPIDDNMVFVTENEVRITDKDPYIQLKVRTLQIQASLMALLNQGGPNRVFNLRSMVTNSMYNLKMGNDRVLVGDLVRNMVQDNRSEIDPLALRNFANVTNLKQREQMAMTFLVGEAFLKILRHVSE</sequence>
<name>A0A553P6U7_TIGCA</name>
<dbReference type="OMA" id="PFRIYET"/>
<gene>
    <name evidence="1" type="ORF">TCAL_15736</name>
</gene>
<evidence type="ECO:0000313" key="2">
    <source>
        <dbReference type="Proteomes" id="UP000318571"/>
    </source>
</evidence>
<dbReference type="Proteomes" id="UP000318571">
    <property type="component" value="Chromosome 3"/>
</dbReference>
<dbReference type="PANTHER" id="PTHR21053">
    <property type="entry name" value="TRANSCRIPTION ELONGATION FACTOR, MITOCHONDRIAL"/>
    <property type="match status" value="1"/>
</dbReference>
<protein>
    <submittedName>
        <fullName evidence="1">Uncharacterized protein</fullName>
    </submittedName>
</protein>
<proteinExistence type="predicted"/>
<accession>A0A553P6U7</accession>
<comment type="caution">
    <text evidence="1">The sequence shown here is derived from an EMBL/GenBank/DDBJ whole genome shotgun (WGS) entry which is preliminary data.</text>
</comment>
<dbReference type="Gene3D" id="1.10.150.280">
    <property type="entry name" value="AF1531-like domain"/>
    <property type="match status" value="1"/>
</dbReference>
<organism evidence="1 2">
    <name type="scientific">Tigriopus californicus</name>
    <name type="common">Marine copepod</name>
    <dbReference type="NCBI Taxonomy" id="6832"/>
    <lineage>
        <taxon>Eukaryota</taxon>
        <taxon>Metazoa</taxon>
        <taxon>Ecdysozoa</taxon>
        <taxon>Arthropoda</taxon>
        <taxon>Crustacea</taxon>
        <taxon>Multicrustacea</taxon>
        <taxon>Hexanauplia</taxon>
        <taxon>Copepoda</taxon>
        <taxon>Harpacticoida</taxon>
        <taxon>Harpacticidae</taxon>
        <taxon>Tigriopus</taxon>
    </lineage>
</organism>
<dbReference type="GO" id="GO:0042645">
    <property type="term" value="C:mitochondrial nucleoid"/>
    <property type="evidence" value="ECO:0007669"/>
    <property type="project" value="TreeGrafter"/>
</dbReference>
<dbReference type="GO" id="GO:0006392">
    <property type="term" value="P:transcription elongation by mitochondrial RNA polymerase"/>
    <property type="evidence" value="ECO:0007669"/>
    <property type="project" value="InterPro"/>
</dbReference>
<dbReference type="SUPFAM" id="SSF47781">
    <property type="entry name" value="RuvA domain 2-like"/>
    <property type="match status" value="1"/>
</dbReference>
<dbReference type="AlphaFoldDB" id="A0A553P6U7"/>
<dbReference type="InterPro" id="IPR039150">
    <property type="entry name" value="TEFM"/>
</dbReference>
<evidence type="ECO:0000313" key="1">
    <source>
        <dbReference type="EMBL" id="TRY73350.1"/>
    </source>
</evidence>
<dbReference type="STRING" id="6832.A0A553P6U7"/>
<dbReference type="InterPro" id="IPR010994">
    <property type="entry name" value="RuvA_2-like"/>
</dbReference>
<dbReference type="GO" id="GO:0030337">
    <property type="term" value="F:DNA polymerase processivity factor activity"/>
    <property type="evidence" value="ECO:0007669"/>
    <property type="project" value="TreeGrafter"/>
</dbReference>
<reference evidence="1 2" key="1">
    <citation type="journal article" date="2018" name="Nat. Ecol. Evol.">
        <title>Genomic signatures of mitonuclear coevolution across populations of Tigriopus californicus.</title>
        <authorList>
            <person name="Barreto F.S."/>
            <person name="Watson E.T."/>
            <person name="Lima T.G."/>
            <person name="Willett C.S."/>
            <person name="Edmands S."/>
            <person name="Li W."/>
            <person name="Burton R.S."/>
        </authorList>
    </citation>
    <scope>NUCLEOTIDE SEQUENCE [LARGE SCALE GENOMIC DNA]</scope>
    <source>
        <strain evidence="1 2">San Diego</strain>
    </source>
</reference>
<dbReference type="EMBL" id="VCGU01000007">
    <property type="protein sequence ID" value="TRY73350.1"/>
    <property type="molecule type" value="Genomic_DNA"/>
</dbReference>